<dbReference type="RefSeq" id="WP_088709175.1">
    <property type="nucleotide sequence ID" value="NZ_LSTO01000001.1"/>
</dbReference>
<dbReference type="AlphaFoldDB" id="A0A254TI91"/>
<evidence type="ECO:0000313" key="1">
    <source>
        <dbReference type="EMBL" id="OWW22349.1"/>
    </source>
</evidence>
<accession>A0A254TI91</accession>
<protein>
    <submittedName>
        <fullName evidence="1">Uncharacterized protein</fullName>
    </submittedName>
</protein>
<gene>
    <name evidence="1" type="ORF">AYR66_25495</name>
</gene>
<dbReference type="Proteomes" id="UP000197535">
    <property type="component" value="Unassembled WGS sequence"/>
</dbReference>
<proteinExistence type="predicted"/>
<dbReference type="EMBL" id="LSTO01000001">
    <property type="protein sequence ID" value="OWW22349.1"/>
    <property type="molecule type" value="Genomic_DNA"/>
</dbReference>
<reference evidence="1 2" key="1">
    <citation type="submission" date="2016-02" db="EMBL/GenBank/DDBJ databases">
        <authorList>
            <person name="Wen L."/>
            <person name="He K."/>
            <person name="Yang H."/>
        </authorList>
    </citation>
    <scope>NUCLEOTIDE SEQUENCE [LARGE SCALE GENOMIC DNA]</scope>
    <source>
        <strain evidence="1 2">TSA40</strain>
    </source>
</reference>
<organism evidence="1 2">
    <name type="scientific">Noviherbaspirillum denitrificans</name>
    <dbReference type="NCBI Taxonomy" id="1968433"/>
    <lineage>
        <taxon>Bacteria</taxon>
        <taxon>Pseudomonadati</taxon>
        <taxon>Pseudomonadota</taxon>
        <taxon>Betaproteobacteria</taxon>
        <taxon>Burkholderiales</taxon>
        <taxon>Oxalobacteraceae</taxon>
        <taxon>Noviherbaspirillum</taxon>
    </lineage>
</organism>
<sequence>MNHEDQARIKELIAKCKSKPGNWKYSSGFVLATFEMYLIFEREKPLSPMDHLLRAFAESGVQTCRGGAMTKERLQYLYDHHLKSKLKQHYLRTIKL</sequence>
<keyword evidence="2" id="KW-1185">Reference proteome</keyword>
<name>A0A254TI91_9BURK</name>
<evidence type="ECO:0000313" key="2">
    <source>
        <dbReference type="Proteomes" id="UP000197535"/>
    </source>
</evidence>
<comment type="caution">
    <text evidence="1">The sequence shown here is derived from an EMBL/GenBank/DDBJ whole genome shotgun (WGS) entry which is preliminary data.</text>
</comment>